<sequence>MNSELRQRLYAEAAALAARHPADIDSAVARGRSRLRARLMALSIIAVVAVLAAAAALIAVRLVGPAGGQASVIGVAVSAPNSSVAIGDAVQTTATAALSDGGTRQLTDGVTWSSSDPAALTVDDNGLVRAHHAGSARISARFGSFSGSLVLTGTQGPASALPTVDKLQVDPSTLTVKAGTKGTLSSHFVLSDGSTASPPRVEWASSDPTVGTVQAQPDGQAVGTALKAGTVTVTATAQDASGKAFTATATISVLPPDVLRVEVSPAQPPQMSVGGPPAQFTATVTYSDGTKAPSDLVAWSVNDTNIVRMDSKGQAFPVEAGTTWITAEIGGTTSQHVTITVKGIG</sequence>
<keyword evidence="1" id="KW-0472">Membrane</keyword>
<keyword evidence="1" id="KW-0812">Transmembrane</keyword>
<evidence type="ECO:0000313" key="3">
    <source>
        <dbReference type="EMBL" id="XDP46501.1"/>
    </source>
</evidence>
<dbReference type="AlphaFoldDB" id="A0AB39L5M9"/>
<evidence type="ECO:0000256" key="1">
    <source>
        <dbReference type="SAM" id="Phobius"/>
    </source>
</evidence>
<dbReference type="RefSeq" id="WP_369046816.1">
    <property type="nucleotide sequence ID" value="NZ_CP163302.1"/>
</dbReference>
<dbReference type="KEGG" id="spue:AB5L97_05690"/>
<protein>
    <submittedName>
        <fullName evidence="3">Ig-like domain-containing protein</fullName>
    </submittedName>
</protein>
<dbReference type="InterPro" id="IPR003343">
    <property type="entry name" value="Big_2"/>
</dbReference>
<keyword evidence="1" id="KW-1133">Transmembrane helix</keyword>
<dbReference type="EMBL" id="CP163302">
    <property type="protein sequence ID" value="XDP46501.1"/>
    <property type="molecule type" value="Genomic_DNA"/>
</dbReference>
<dbReference type="InterPro" id="IPR008964">
    <property type="entry name" value="Invasin/intimin_cell_adhesion"/>
</dbReference>
<proteinExistence type="predicted"/>
<accession>A0AB39L5M9</accession>
<gene>
    <name evidence="3" type="ORF">AB5L97_05690</name>
</gene>
<feature type="domain" description="BIG2" evidence="2">
    <location>
        <begin position="257"/>
        <end position="339"/>
    </location>
</feature>
<organism evidence="3">
    <name type="scientific">Sinomonas puerhi</name>
    <dbReference type="NCBI Taxonomy" id="3238584"/>
    <lineage>
        <taxon>Bacteria</taxon>
        <taxon>Bacillati</taxon>
        <taxon>Actinomycetota</taxon>
        <taxon>Actinomycetes</taxon>
        <taxon>Micrococcales</taxon>
        <taxon>Micrococcaceae</taxon>
        <taxon>Sinomonas</taxon>
    </lineage>
</organism>
<reference evidence="3" key="1">
    <citation type="submission" date="2024-07" db="EMBL/GenBank/DDBJ databases">
        <authorList>
            <person name="fu j."/>
        </authorList>
    </citation>
    <scope>NUCLEOTIDE SEQUENCE</scope>
    <source>
        <strain evidence="3">P10A9</strain>
    </source>
</reference>
<dbReference type="SUPFAM" id="SSF49373">
    <property type="entry name" value="Invasin/intimin cell-adhesion fragments"/>
    <property type="match status" value="3"/>
</dbReference>
<feature type="domain" description="BIG2" evidence="2">
    <location>
        <begin position="163"/>
        <end position="247"/>
    </location>
</feature>
<evidence type="ECO:0000259" key="2">
    <source>
        <dbReference type="SMART" id="SM00635"/>
    </source>
</evidence>
<dbReference type="Gene3D" id="2.60.40.1080">
    <property type="match status" value="3"/>
</dbReference>
<feature type="domain" description="BIG2" evidence="2">
    <location>
        <begin position="71"/>
        <end position="152"/>
    </location>
</feature>
<dbReference type="SMART" id="SM00635">
    <property type="entry name" value="BID_2"/>
    <property type="match status" value="3"/>
</dbReference>
<name>A0AB39L5M9_9MICC</name>
<dbReference type="Pfam" id="PF02368">
    <property type="entry name" value="Big_2"/>
    <property type="match status" value="2"/>
</dbReference>
<feature type="transmembrane region" description="Helical" evidence="1">
    <location>
        <begin position="39"/>
        <end position="63"/>
    </location>
</feature>